<evidence type="ECO:0000313" key="1">
    <source>
        <dbReference type="EMBL" id="TDH23591.1"/>
    </source>
</evidence>
<protein>
    <submittedName>
        <fullName evidence="1">Uncharacterized protein</fullName>
    </submittedName>
</protein>
<dbReference type="EMBL" id="RXLR01000010">
    <property type="protein sequence ID" value="TDH23591.1"/>
    <property type="molecule type" value="Genomic_DNA"/>
</dbReference>
<sequence length="152" mass="16644">MATVWVSTTTAEVDADADRPGDHWQGVGVIDTSAQSDFYTHIQQYIGVRKTAKGKPEFYLSGDPDSAWVQQVKDSAGAPPPFWILINPYGSGQIHYSTGSIKYLLGADKATIVHALTRRAPEPHPGLLVRPAMLAVKLKRRAGDLFVPCRTR</sequence>
<dbReference type="RefSeq" id="WP_109558416.1">
    <property type="nucleotide sequence ID" value="NZ_MAFQ01000026.1"/>
</dbReference>
<evidence type="ECO:0000313" key="2">
    <source>
        <dbReference type="Proteomes" id="UP000295627"/>
    </source>
</evidence>
<name>A0A4R5PEX7_9MYCO</name>
<proteinExistence type="predicted"/>
<reference evidence="1 2" key="1">
    <citation type="journal article" date="2019" name="Sci. Rep.">
        <title>Extended insight into the Mycobacterium chelonae-abscessus complex through whole genome sequencing of Mycobacterium salmoniphilum outbreak and Mycobacterium salmoniphilum-like strains.</title>
        <authorList>
            <person name="Behra P.R.K."/>
            <person name="Das S."/>
            <person name="Pettersson B.M.F."/>
            <person name="Shirreff L."/>
            <person name="DuCote T."/>
            <person name="Jacobsson K.G."/>
            <person name="Ennis D.G."/>
            <person name="Kirsebom L.A."/>
        </authorList>
    </citation>
    <scope>NUCLEOTIDE SEQUENCE [LARGE SCALE GENOMIC DNA]</scope>
    <source>
        <strain evidence="1 2">DSM 45524</strain>
    </source>
</reference>
<comment type="caution">
    <text evidence="1">The sequence shown here is derived from an EMBL/GenBank/DDBJ whole genome shotgun (WGS) entry which is preliminary data.</text>
</comment>
<dbReference type="Proteomes" id="UP000295627">
    <property type="component" value="Unassembled WGS sequence"/>
</dbReference>
<organism evidence="1 2">
    <name type="scientific">Mycobacteroides franklinii</name>
    <dbReference type="NCBI Taxonomy" id="948102"/>
    <lineage>
        <taxon>Bacteria</taxon>
        <taxon>Bacillati</taxon>
        <taxon>Actinomycetota</taxon>
        <taxon>Actinomycetes</taxon>
        <taxon>Mycobacteriales</taxon>
        <taxon>Mycobacteriaceae</taxon>
        <taxon>Mycobacteroides</taxon>
    </lineage>
</organism>
<accession>A0A4R5PEX7</accession>
<dbReference type="AlphaFoldDB" id="A0A4R5PEX7"/>
<gene>
    <name evidence="1" type="ORF">EJ571_04760</name>
</gene>